<name>A0ABS3J9U7_9HYPH</name>
<dbReference type="Pfam" id="PF11455">
    <property type="entry name" value="MazE-like"/>
    <property type="match status" value="1"/>
</dbReference>
<sequence>MGRPKELTTEQRAELLAKGWRPIEVWVIDRDSPAYRAEVDRELDAIAEADRNDPGIDDWIIQLRGNLWDDEEP</sequence>
<evidence type="ECO:0000313" key="2">
    <source>
        <dbReference type="Proteomes" id="UP000664288"/>
    </source>
</evidence>
<organism evidence="1 2">
    <name type="scientific">Jiella sonneratiae</name>
    <dbReference type="NCBI Taxonomy" id="2816856"/>
    <lineage>
        <taxon>Bacteria</taxon>
        <taxon>Pseudomonadati</taxon>
        <taxon>Pseudomonadota</taxon>
        <taxon>Alphaproteobacteria</taxon>
        <taxon>Hyphomicrobiales</taxon>
        <taxon>Aurantimonadaceae</taxon>
        <taxon>Jiella</taxon>
    </lineage>
</organism>
<dbReference type="EMBL" id="JAFMPY010000044">
    <property type="protein sequence ID" value="MBO0906454.1"/>
    <property type="molecule type" value="Genomic_DNA"/>
</dbReference>
<keyword evidence="2" id="KW-1185">Reference proteome</keyword>
<reference evidence="1 2" key="1">
    <citation type="submission" date="2021-03" db="EMBL/GenBank/DDBJ databases">
        <title>Whole genome sequence of Jiella sp. MQZ13P-4.</title>
        <authorList>
            <person name="Tuo L."/>
        </authorList>
    </citation>
    <scope>NUCLEOTIDE SEQUENCE [LARGE SCALE GENOMIC DNA]</scope>
    <source>
        <strain evidence="1 2">MQZ13P-4</strain>
    </source>
</reference>
<gene>
    <name evidence="1" type="ORF">J1C47_22615</name>
</gene>
<dbReference type="Proteomes" id="UP000664288">
    <property type="component" value="Unassembled WGS sequence"/>
</dbReference>
<dbReference type="RefSeq" id="WP_207353085.1">
    <property type="nucleotide sequence ID" value="NZ_JAFMPY010000044.1"/>
</dbReference>
<protein>
    <submittedName>
        <fullName evidence="1">DUF3018 family protein</fullName>
    </submittedName>
</protein>
<proteinExistence type="predicted"/>
<dbReference type="InterPro" id="IPR021558">
    <property type="entry name" value="MazE-like"/>
</dbReference>
<accession>A0ABS3J9U7</accession>
<evidence type="ECO:0000313" key="1">
    <source>
        <dbReference type="EMBL" id="MBO0906454.1"/>
    </source>
</evidence>
<comment type="caution">
    <text evidence="1">The sequence shown here is derived from an EMBL/GenBank/DDBJ whole genome shotgun (WGS) entry which is preliminary data.</text>
</comment>